<dbReference type="SMART" id="SM00317">
    <property type="entry name" value="SET"/>
    <property type="match status" value="1"/>
</dbReference>
<dbReference type="InterPro" id="IPR051357">
    <property type="entry name" value="H3K9_HMTase_SUVAR3-9"/>
</dbReference>
<dbReference type="InterPro" id="IPR001214">
    <property type="entry name" value="SET_dom"/>
</dbReference>
<accession>A0A453GH04</accession>
<feature type="domain" description="SET" evidence="6">
    <location>
        <begin position="561"/>
        <end position="718"/>
    </location>
</feature>
<protein>
    <recommendedName>
        <fullName evidence="11">YDG domain-containing protein</fullName>
    </recommendedName>
</protein>
<dbReference type="STRING" id="200361.A0A453GH04"/>
<reference evidence="9" key="5">
    <citation type="journal article" date="2021" name="G3 (Bethesda)">
        <title>Aegilops tauschii genome assembly Aet v5.0 features greater sequence contiguity and improved annotation.</title>
        <authorList>
            <person name="Wang L."/>
            <person name="Zhu T."/>
            <person name="Rodriguez J.C."/>
            <person name="Deal K.R."/>
            <person name="Dubcovsky J."/>
            <person name="McGuire P.E."/>
            <person name="Lux T."/>
            <person name="Spannagl M."/>
            <person name="Mayer K.F.X."/>
            <person name="Baldrich P."/>
            <person name="Meyers B.C."/>
            <person name="Huo N."/>
            <person name="Gu Y.Q."/>
            <person name="Zhou H."/>
            <person name="Devos K.M."/>
            <person name="Bennetzen J.L."/>
            <person name="Unver T."/>
            <person name="Budak H."/>
            <person name="Gulick P.J."/>
            <person name="Galiba G."/>
            <person name="Kalapos B."/>
            <person name="Nelson D.R."/>
            <person name="Li P."/>
            <person name="You F.M."/>
            <person name="Luo M.C."/>
            <person name="Dvorak J."/>
        </authorList>
    </citation>
    <scope>NUCLEOTIDE SEQUENCE [LARGE SCALE GENOMIC DNA]</scope>
    <source>
        <strain evidence="9">cv. AL8/78</strain>
    </source>
</reference>
<evidence type="ECO:0000256" key="5">
    <source>
        <dbReference type="SAM" id="MobiDB-lite"/>
    </source>
</evidence>
<evidence type="ECO:0008006" key="11">
    <source>
        <dbReference type="Google" id="ProtNLM"/>
    </source>
</evidence>
<keyword evidence="10" id="KW-1185">Reference proteome</keyword>
<keyword evidence="2" id="KW-0158">Chromosome</keyword>
<dbReference type="GO" id="GO:0008270">
    <property type="term" value="F:zinc ion binding"/>
    <property type="evidence" value="ECO:0007669"/>
    <property type="project" value="InterPro"/>
</dbReference>
<dbReference type="SMART" id="SM00468">
    <property type="entry name" value="PreSET"/>
    <property type="match status" value="1"/>
</dbReference>
<evidence type="ECO:0000259" key="8">
    <source>
        <dbReference type="PROSITE" id="PS51015"/>
    </source>
</evidence>
<dbReference type="PANTHER" id="PTHR45660">
    <property type="entry name" value="HISTONE-LYSINE N-METHYLTRANSFERASE SETMAR"/>
    <property type="match status" value="1"/>
</dbReference>
<feature type="compositionally biased region" description="Low complexity" evidence="5">
    <location>
        <begin position="121"/>
        <end position="132"/>
    </location>
</feature>
<feature type="compositionally biased region" description="Low complexity" evidence="5">
    <location>
        <begin position="62"/>
        <end position="75"/>
    </location>
</feature>
<evidence type="ECO:0000259" key="7">
    <source>
        <dbReference type="PROSITE" id="PS50867"/>
    </source>
</evidence>
<feature type="compositionally biased region" description="Basic residues" evidence="5">
    <location>
        <begin position="98"/>
        <end position="111"/>
    </location>
</feature>
<evidence type="ECO:0000256" key="4">
    <source>
        <dbReference type="PROSITE-ProRule" id="PRU00358"/>
    </source>
</evidence>
<feature type="compositionally biased region" description="Basic and acidic residues" evidence="5">
    <location>
        <begin position="84"/>
        <end position="97"/>
    </location>
</feature>
<feature type="compositionally biased region" description="Low complexity" evidence="5">
    <location>
        <begin position="1"/>
        <end position="11"/>
    </location>
</feature>
<feature type="region of interest" description="Disordered" evidence="5">
    <location>
        <begin position="1"/>
        <end position="187"/>
    </location>
</feature>
<evidence type="ECO:0000256" key="1">
    <source>
        <dbReference type="ARBA" id="ARBA00004286"/>
    </source>
</evidence>
<reference evidence="10" key="2">
    <citation type="journal article" date="2017" name="Nat. Plants">
        <title>The Aegilops tauschii genome reveals multiple impacts of transposons.</title>
        <authorList>
            <person name="Zhao G."/>
            <person name="Zou C."/>
            <person name="Li K."/>
            <person name="Wang K."/>
            <person name="Li T."/>
            <person name="Gao L."/>
            <person name="Zhang X."/>
            <person name="Wang H."/>
            <person name="Yang Z."/>
            <person name="Liu X."/>
            <person name="Jiang W."/>
            <person name="Mao L."/>
            <person name="Kong X."/>
            <person name="Jiao Y."/>
            <person name="Jia J."/>
        </authorList>
    </citation>
    <scope>NUCLEOTIDE SEQUENCE [LARGE SCALE GENOMIC DNA]</scope>
    <source>
        <strain evidence="10">cv. AL8/78</strain>
    </source>
</reference>
<dbReference type="GO" id="GO:0005694">
    <property type="term" value="C:chromosome"/>
    <property type="evidence" value="ECO:0007669"/>
    <property type="project" value="UniProtKB-SubCell"/>
</dbReference>
<dbReference type="PROSITE" id="PS51015">
    <property type="entry name" value="YDG"/>
    <property type="match status" value="1"/>
</dbReference>
<dbReference type="SUPFAM" id="SSF88697">
    <property type="entry name" value="PUA domain-like"/>
    <property type="match status" value="1"/>
</dbReference>
<reference evidence="9" key="4">
    <citation type="submission" date="2019-03" db="UniProtKB">
        <authorList>
            <consortium name="EnsemblPlants"/>
        </authorList>
    </citation>
    <scope>IDENTIFICATION</scope>
</reference>
<dbReference type="Gene3D" id="2.30.280.10">
    <property type="entry name" value="SRA-YDG"/>
    <property type="match status" value="1"/>
</dbReference>
<dbReference type="Gene3D" id="2.170.270.10">
    <property type="entry name" value="SET domain"/>
    <property type="match status" value="1"/>
</dbReference>
<evidence type="ECO:0000256" key="3">
    <source>
        <dbReference type="ARBA" id="ARBA00023242"/>
    </source>
</evidence>
<feature type="compositionally biased region" description="Basic and acidic residues" evidence="5">
    <location>
        <begin position="21"/>
        <end position="40"/>
    </location>
</feature>
<feature type="domain" description="Pre-SET" evidence="7">
    <location>
        <begin position="501"/>
        <end position="558"/>
    </location>
</feature>
<dbReference type="Proteomes" id="UP000015105">
    <property type="component" value="Chromosome 3D"/>
</dbReference>
<dbReference type="PROSITE" id="PS50280">
    <property type="entry name" value="SET"/>
    <property type="match status" value="1"/>
</dbReference>
<dbReference type="InterPro" id="IPR036987">
    <property type="entry name" value="SRA-YDG_sf"/>
</dbReference>
<dbReference type="PROSITE" id="PS50867">
    <property type="entry name" value="PRE_SET"/>
    <property type="match status" value="1"/>
</dbReference>
<dbReference type="InterPro" id="IPR015947">
    <property type="entry name" value="PUA-like_sf"/>
</dbReference>
<dbReference type="AlphaFoldDB" id="A0A453GH04"/>
<evidence type="ECO:0000256" key="2">
    <source>
        <dbReference type="ARBA" id="ARBA00022454"/>
    </source>
</evidence>
<reference evidence="10" key="1">
    <citation type="journal article" date="2014" name="Science">
        <title>Ancient hybridizations among the ancestral genomes of bread wheat.</title>
        <authorList>
            <consortium name="International Wheat Genome Sequencing Consortium,"/>
            <person name="Marcussen T."/>
            <person name="Sandve S.R."/>
            <person name="Heier L."/>
            <person name="Spannagl M."/>
            <person name="Pfeifer M."/>
            <person name="Jakobsen K.S."/>
            <person name="Wulff B.B."/>
            <person name="Steuernagel B."/>
            <person name="Mayer K.F."/>
            <person name="Olsen O.A."/>
        </authorList>
    </citation>
    <scope>NUCLEOTIDE SEQUENCE [LARGE SCALE GENOMIC DNA]</scope>
    <source>
        <strain evidence="10">cv. AL8/78</strain>
    </source>
</reference>
<evidence type="ECO:0000259" key="6">
    <source>
        <dbReference type="PROSITE" id="PS50280"/>
    </source>
</evidence>
<dbReference type="PANTHER" id="PTHR45660:SF12">
    <property type="entry name" value="YDG DOMAIN-CONTAINING PROTEIN"/>
    <property type="match status" value="1"/>
</dbReference>
<feature type="compositionally biased region" description="Low complexity" evidence="5">
    <location>
        <begin position="163"/>
        <end position="178"/>
    </location>
</feature>
<keyword evidence="3 4" id="KW-0539">Nucleus</keyword>
<dbReference type="GO" id="GO:0003690">
    <property type="term" value="F:double-stranded DNA binding"/>
    <property type="evidence" value="ECO:0007669"/>
    <property type="project" value="TreeGrafter"/>
</dbReference>
<evidence type="ECO:0000313" key="10">
    <source>
        <dbReference type="Proteomes" id="UP000015105"/>
    </source>
</evidence>
<dbReference type="Pfam" id="PF00856">
    <property type="entry name" value="SET"/>
    <property type="match status" value="1"/>
</dbReference>
<dbReference type="EnsemblPlants" id="AET3Gv21016200.1">
    <property type="protein sequence ID" value="AET3Gv21016200.1"/>
    <property type="gene ID" value="AET3Gv21016200"/>
</dbReference>
<name>A0A453GH04_AEGTS</name>
<sequence>KAASPSVASQSPPHPTPPSGEARRGETRKPSLVPSDRRSIGDGVRSPPRPQARPRRPGSGGPAHARALRRAPPGGRRARPGRRGRGDCASHPRDPRHAAPRARALPRRPLRLRQPPPPLPAARLDAISARLPSPTPPRARSPLPPPPPREPYPLPPPPPPPRARASPARASSPAAGASGRKRPRGVPGAEMVRARVAASQADMLQVRNMVRRARLIFEALRGRCHRNTEHHHAGRNRADMRALSAMIDGELCLYRDVRIVGPVPGVLVGDAFNYRAELLVVGLHCHTQAGIGYVPASQVSEGHPVATSIVSSGGYLDDHDNGDVLMYTGSGGRPRNGGDHLSDQEFQRGNLALAYSCNYDVEVRVIRCHDCDASPSGKLYVYDGLYRVESSAYGPGKSGREVCQFKLVRLPGQDALGSNTWRSARDLTDALVAKIRPPGYLTMDMSKGKEAVPIPVRNTVDQDVSPLEFEYLVRPEFPAPPKPVRRGHKCCIYSKTACSEMSSKCAASGCACVKRSGGGGPAYSADGTLVRGRPVVYECGAGCGCPPRSCPNRVTQRGMMHRLEVFRSKETEWGVRTLDLIQPGAFLCEFTGDVLPADHPRIANANTNASTGASMEEWGGIVDPRKFPPRWREWGDAPAAVLPDDGEEPPRFTQCPAPGYVIDVSKRRNFAAYISHSGAPNAFVQLVVRGDEDESCPHLMVFAMETIPPMRELSIDYGVDQ</sequence>
<dbReference type="InterPro" id="IPR007728">
    <property type="entry name" value="Pre-SET_dom"/>
</dbReference>
<dbReference type="GO" id="GO:0042054">
    <property type="term" value="F:histone methyltransferase activity"/>
    <property type="evidence" value="ECO:0007669"/>
    <property type="project" value="InterPro"/>
</dbReference>
<comment type="subcellular location">
    <subcellularLocation>
        <location evidence="1">Chromosome</location>
    </subcellularLocation>
    <subcellularLocation>
        <location evidence="4">Nucleus</location>
    </subcellularLocation>
</comment>
<dbReference type="Pfam" id="PF02182">
    <property type="entry name" value="SAD_SRA"/>
    <property type="match status" value="1"/>
</dbReference>
<dbReference type="InterPro" id="IPR046341">
    <property type="entry name" value="SET_dom_sf"/>
</dbReference>
<dbReference type="Pfam" id="PF05033">
    <property type="entry name" value="Pre-SET"/>
    <property type="match status" value="1"/>
</dbReference>
<dbReference type="Gramene" id="AET3Gv21016200.1">
    <property type="protein sequence ID" value="AET3Gv21016200.1"/>
    <property type="gene ID" value="AET3Gv21016200"/>
</dbReference>
<dbReference type="SMART" id="SM00466">
    <property type="entry name" value="SRA"/>
    <property type="match status" value="1"/>
</dbReference>
<dbReference type="InterPro" id="IPR003105">
    <property type="entry name" value="SRA_YDG"/>
</dbReference>
<dbReference type="GO" id="GO:0005634">
    <property type="term" value="C:nucleus"/>
    <property type="evidence" value="ECO:0007669"/>
    <property type="project" value="UniProtKB-SubCell"/>
</dbReference>
<proteinExistence type="predicted"/>
<dbReference type="SUPFAM" id="SSF82199">
    <property type="entry name" value="SET domain"/>
    <property type="match status" value="1"/>
</dbReference>
<feature type="compositionally biased region" description="Pro residues" evidence="5">
    <location>
        <begin position="133"/>
        <end position="162"/>
    </location>
</feature>
<organism evidence="9 10">
    <name type="scientific">Aegilops tauschii subsp. strangulata</name>
    <name type="common">Goatgrass</name>
    <dbReference type="NCBI Taxonomy" id="200361"/>
    <lineage>
        <taxon>Eukaryota</taxon>
        <taxon>Viridiplantae</taxon>
        <taxon>Streptophyta</taxon>
        <taxon>Embryophyta</taxon>
        <taxon>Tracheophyta</taxon>
        <taxon>Spermatophyta</taxon>
        <taxon>Magnoliopsida</taxon>
        <taxon>Liliopsida</taxon>
        <taxon>Poales</taxon>
        <taxon>Poaceae</taxon>
        <taxon>BOP clade</taxon>
        <taxon>Pooideae</taxon>
        <taxon>Triticodae</taxon>
        <taxon>Triticeae</taxon>
        <taxon>Triticinae</taxon>
        <taxon>Aegilops</taxon>
    </lineage>
</organism>
<feature type="domain" description="YDG" evidence="8">
    <location>
        <begin position="261"/>
        <end position="409"/>
    </location>
</feature>
<evidence type="ECO:0000313" key="9">
    <source>
        <dbReference type="EnsemblPlants" id="AET3Gv21016200.1"/>
    </source>
</evidence>
<reference evidence="9" key="3">
    <citation type="journal article" date="2017" name="Nature">
        <title>Genome sequence of the progenitor of the wheat D genome Aegilops tauschii.</title>
        <authorList>
            <person name="Luo M.C."/>
            <person name="Gu Y.Q."/>
            <person name="Puiu D."/>
            <person name="Wang H."/>
            <person name="Twardziok S.O."/>
            <person name="Deal K.R."/>
            <person name="Huo N."/>
            <person name="Zhu T."/>
            <person name="Wang L."/>
            <person name="Wang Y."/>
            <person name="McGuire P.E."/>
            <person name="Liu S."/>
            <person name="Long H."/>
            <person name="Ramasamy R.K."/>
            <person name="Rodriguez J.C."/>
            <person name="Van S.L."/>
            <person name="Yuan L."/>
            <person name="Wang Z."/>
            <person name="Xia Z."/>
            <person name="Xiao L."/>
            <person name="Anderson O.D."/>
            <person name="Ouyang S."/>
            <person name="Liang Y."/>
            <person name="Zimin A.V."/>
            <person name="Pertea G."/>
            <person name="Qi P."/>
            <person name="Bennetzen J.L."/>
            <person name="Dai X."/>
            <person name="Dawson M.W."/>
            <person name="Muller H.G."/>
            <person name="Kugler K."/>
            <person name="Rivarola-Duarte L."/>
            <person name="Spannagl M."/>
            <person name="Mayer K.F.X."/>
            <person name="Lu F.H."/>
            <person name="Bevan M.W."/>
            <person name="Leroy P."/>
            <person name="Li P."/>
            <person name="You F.M."/>
            <person name="Sun Q."/>
            <person name="Liu Z."/>
            <person name="Lyons E."/>
            <person name="Wicker T."/>
            <person name="Salzberg S.L."/>
            <person name="Devos K.M."/>
            <person name="Dvorak J."/>
        </authorList>
    </citation>
    <scope>NUCLEOTIDE SEQUENCE [LARGE SCALE GENOMIC DNA]</scope>
    <source>
        <strain evidence="9">cv. AL8/78</strain>
    </source>
</reference>